<evidence type="ECO:0000259" key="2">
    <source>
        <dbReference type="Pfam" id="PF20152"/>
    </source>
</evidence>
<dbReference type="EMBL" id="JAACJM010000070">
    <property type="protein sequence ID" value="KAF5351424.1"/>
    <property type="molecule type" value="Genomic_DNA"/>
</dbReference>
<feature type="transmembrane region" description="Helical" evidence="1">
    <location>
        <begin position="15"/>
        <end position="37"/>
    </location>
</feature>
<evidence type="ECO:0000313" key="3">
    <source>
        <dbReference type="EMBL" id="KAF5351424.1"/>
    </source>
</evidence>
<dbReference type="OrthoDB" id="3262409at2759"/>
<feature type="transmembrane region" description="Helical" evidence="1">
    <location>
        <begin position="183"/>
        <end position="202"/>
    </location>
</feature>
<name>A0A8H5D0J4_9AGAR</name>
<evidence type="ECO:0000313" key="4">
    <source>
        <dbReference type="Proteomes" id="UP000559256"/>
    </source>
</evidence>
<proteinExistence type="predicted"/>
<feature type="transmembrane region" description="Helical" evidence="1">
    <location>
        <begin position="140"/>
        <end position="163"/>
    </location>
</feature>
<feature type="domain" description="DUF6534" evidence="2">
    <location>
        <begin position="147"/>
        <end position="233"/>
    </location>
</feature>
<dbReference type="InterPro" id="IPR045339">
    <property type="entry name" value="DUF6534"/>
</dbReference>
<dbReference type="Pfam" id="PF20152">
    <property type="entry name" value="DUF6534"/>
    <property type="match status" value="1"/>
</dbReference>
<gene>
    <name evidence="3" type="ORF">D9758_013524</name>
</gene>
<sequence>MSHAGDPFLLFTGPLFIGTILNWALLGGLTVQAYVYYNSRHRDSKWIQVLVATCIVLDIVQTIFATHSSWGILILGWGDPAALAAPPWTAYTFPVMCGIAKAAAVLTALLALAQFIAGFVGSIKAATVNILDIGSLTPVFTVWLAGSFAVDILIAICMLSILHSSKSNFGPTNNLIDQLMIRVIHSGAITAVAAGVELILYLTMSQTFVHDTPALFLGKLYSNVLLANLNTRQKNDDTYSSGVISSRQSKQTTSLPFMHFESQGKRSDGSATALHDLESNDRGGDIKVSTSIIAVPR</sequence>
<dbReference type="PANTHER" id="PTHR40465">
    <property type="entry name" value="CHROMOSOME 1, WHOLE GENOME SHOTGUN SEQUENCE"/>
    <property type="match status" value="1"/>
</dbReference>
<keyword evidence="1" id="KW-1133">Transmembrane helix</keyword>
<protein>
    <recommendedName>
        <fullName evidence="2">DUF6534 domain-containing protein</fullName>
    </recommendedName>
</protein>
<keyword evidence="1" id="KW-0812">Transmembrane</keyword>
<dbReference type="AlphaFoldDB" id="A0A8H5D0J4"/>
<accession>A0A8H5D0J4</accession>
<evidence type="ECO:0000256" key="1">
    <source>
        <dbReference type="SAM" id="Phobius"/>
    </source>
</evidence>
<reference evidence="3 4" key="1">
    <citation type="journal article" date="2020" name="ISME J.">
        <title>Uncovering the hidden diversity of litter-decomposition mechanisms in mushroom-forming fungi.</title>
        <authorList>
            <person name="Floudas D."/>
            <person name="Bentzer J."/>
            <person name="Ahren D."/>
            <person name="Johansson T."/>
            <person name="Persson P."/>
            <person name="Tunlid A."/>
        </authorList>
    </citation>
    <scope>NUCLEOTIDE SEQUENCE [LARGE SCALE GENOMIC DNA]</scope>
    <source>
        <strain evidence="3 4">CBS 291.85</strain>
    </source>
</reference>
<comment type="caution">
    <text evidence="3">The sequence shown here is derived from an EMBL/GenBank/DDBJ whole genome shotgun (WGS) entry which is preliminary data.</text>
</comment>
<dbReference type="PANTHER" id="PTHR40465:SF1">
    <property type="entry name" value="DUF6534 DOMAIN-CONTAINING PROTEIN"/>
    <property type="match status" value="1"/>
</dbReference>
<dbReference type="Proteomes" id="UP000559256">
    <property type="component" value="Unassembled WGS sequence"/>
</dbReference>
<keyword evidence="1" id="KW-0472">Membrane</keyword>
<feature type="transmembrane region" description="Helical" evidence="1">
    <location>
        <begin position="49"/>
        <end position="73"/>
    </location>
</feature>
<keyword evidence="4" id="KW-1185">Reference proteome</keyword>
<organism evidence="3 4">
    <name type="scientific">Tetrapyrgos nigripes</name>
    <dbReference type="NCBI Taxonomy" id="182062"/>
    <lineage>
        <taxon>Eukaryota</taxon>
        <taxon>Fungi</taxon>
        <taxon>Dikarya</taxon>
        <taxon>Basidiomycota</taxon>
        <taxon>Agaricomycotina</taxon>
        <taxon>Agaricomycetes</taxon>
        <taxon>Agaricomycetidae</taxon>
        <taxon>Agaricales</taxon>
        <taxon>Marasmiineae</taxon>
        <taxon>Marasmiaceae</taxon>
        <taxon>Tetrapyrgos</taxon>
    </lineage>
</organism>
<feature type="transmembrane region" description="Helical" evidence="1">
    <location>
        <begin position="93"/>
        <end position="120"/>
    </location>
</feature>